<reference evidence="2 3" key="1">
    <citation type="submission" date="2020-01" db="EMBL/GenBank/DDBJ databases">
        <authorList>
            <person name="Palmer J.M."/>
        </authorList>
    </citation>
    <scope>NUCLEOTIDE SEQUENCE [LARGE SCALE GENOMIC DNA]</scope>
    <source>
        <strain evidence="2 3">TWF970</strain>
    </source>
</reference>
<keyword evidence="1" id="KW-0472">Membrane</keyword>
<protein>
    <submittedName>
        <fullName evidence="2">Uncharacterized protein</fullName>
    </submittedName>
</protein>
<evidence type="ECO:0000256" key="1">
    <source>
        <dbReference type="SAM" id="Phobius"/>
    </source>
</evidence>
<dbReference type="AlphaFoldDB" id="A0A7C8RGN0"/>
<sequence>MHLMVRWSRNADGPIIAFDSALIRLLRAITLGFFFFLLSLSSSFAIRPTYMVDTKLVLGMGSMDDMHMHLAGGDLAALDDQKRDLSE</sequence>
<dbReference type="EMBL" id="JAABOJ010000007">
    <property type="protein sequence ID" value="KAF3285488.1"/>
    <property type="molecule type" value="Genomic_DNA"/>
</dbReference>
<organism evidence="2 3">
    <name type="scientific">Orbilia oligospora</name>
    <name type="common">Nematode-trapping fungus</name>
    <name type="synonym">Arthrobotrys oligospora</name>
    <dbReference type="NCBI Taxonomy" id="2813651"/>
    <lineage>
        <taxon>Eukaryota</taxon>
        <taxon>Fungi</taxon>
        <taxon>Dikarya</taxon>
        <taxon>Ascomycota</taxon>
        <taxon>Pezizomycotina</taxon>
        <taxon>Orbiliomycetes</taxon>
        <taxon>Orbiliales</taxon>
        <taxon>Orbiliaceae</taxon>
        <taxon>Orbilia</taxon>
    </lineage>
</organism>
<proteinExistence type="predicted"/>
<feature type="transmembrane region" description="Helical" evidence="1">
    <location>
        <begin position="21"/>
        <end position="46"/>
    </location>
</feature>
<comment type="caution">
    <text evidence="2">The sequence shown here is derived from an EMBL/GenBank/DDBJ whole genome shotgun (WGS) entry which is preliminary data.</text>
</comment>
<dbReference type="Proteomes" id="UP000474640">
    <property type="component" value="Unassembled WGS sequence"/>
</dbReference>
<keyword evidence="1" id="KW-1133">Transmembrane helix</keyword>
<evidence type="ECO:0000313" key="3">
    <source>
        <dbReference type="Proteomes" id="UP000474640"/>
    </source>
</evidence>
<keyword evidence="1" id="KW-0812">Transmembrane</keyword>
<gene>
    <name evidence="2" type="ORF">TWF970_010537</name>
</gene>
<name>A0A7C8RGN0_ORBOL</name>
<evidence type="ECO:0000313" key="2">
    <source>
        <dbReference type="EMBL" id="KAF3285488.1"/>
    </source>
</evidence>
<accession>A0A7C8RGN0</accession>